<feature type="domain" description="DUF1618" evidence="2">
    <location>
        <begin position="219"/>
        <end position="340"/>
    </location>
</feature>
<protein>
    <recommendedName>
        <fullName evidence="2">DUF1618 domain-containing protein</fullName>
    </recommendedName>
</protein>
<proteinExistence type="predicted"/>
<dbReference type="GeneID" id="100824277"/>
<dbReference type="InterPro" id="IPR011676">
    <property type="entry name" value="DUF1618"/>
</dbReference>
<reference evidence="3 4" key="1">
    <citation type="journal article" date="2010" name="Nature">
        <title>Genome sequencing and analysis of the model grass Brachypodium distachyon.</title>
        <authorList>
            <consortium name="International Brachypodium Initiative"/>
        </authorList>
    </citation>
    <scope>NUCLEOTIDE SEQUENCE [LARGE SCALE GENOMIC DNA]</scope>
    <source>
        <strain evidence="3 4">Bd21</strain>
    </source>
</reference>
<dbReference type="FunCoup" id="A0A0Q3ISY9">
    <property type="interactions" value="6"/>
</dbReference>
<organism evidence="3">
    <name type="scientific">Brachypodium distachyon</name>
    <name type="common">Purple false brome</name>
    <name type="synonym">Trachynia distachya</name>
    <dbReference type="NCBI Taxonomy" id="15368"/>
    <lineage>
        <taxon>Eukaryota</taxon>
        <taxon>Viridiplantae</taxon>
        <taxon>Streptophyta</taxon>
        <taxon>Embryophyta</taxon>
        <taxon>Tracheophyta</taxon>
        <taxon>Spermatophyta</taxon>
        <taxon>Magnoliopsida</taxon>
        <taxon>Liliopsida</taxon>
        <taxon>Poales</taxon>
        <taxon>Poaceae</taxon>
        <taxon>BOP clade</taxon>
        <taxon>Pooideae</taxon>
        <taxon>Stipodae</taxon>
        <taxon>Brachypodieae</taxon>
        <taxon>Brachypodium</taxon>
    </lineage>
</organism>
<evidence type="ECO:0000313" key="5">
    <source>
        <dbReference type="Proteomes" id="UP000008810"/>
    </source>
</evidence>
<gene>
    <name evidence="4" type="primary">LOC100824277</name>
    <name evidence="3" type="ORF">BRADI_2g08430v3</name>
</gene>
<evidence type="ECO:0000313" key="4">
    <source>
        <dbReference type="EnsemblPlants" id="KQK03532"/>
    </source>
</evidence>
<dbReference type="Pfam" id="PF07762">
    <property type="entry name" value="DUF1618"/>
    <property type="match status" value="1"/>
</dbReference>
<dbReference type="KEGG" id="bdi:100824277"/>
<keyword evidence="5" id="KW-1185">Reference proteome</keyword>
<reference evidence="3" key="2">
    <citation type="submission" date="2017-06" db="EMBL/GenBank/DDBJ databases">
        <title>WGS assembly of Brachypodium distachyon.</title>
        <authorList>
            <consortium name="The International Brachypodium Initiative"/>
            <person name="Lucas S."/>
            <person name="Harmon-Smith M."/>
            <person name="Lail K."/>
            <person name="Tice H."/>
            <person name="Grimwood J."/>
            <person name="Bruce D."/>
            <person name="Barry K."/>
            <person name="Shu S."/>
            <person name="Lindquist E."/>
            <person name="Wang M."/>
            <person name="Pitluck S."/>
            <person name="Vogel J.P."/>
            <person name="Garvin D.F."/>
            <person name="Mockler T.C."/>
            <person name="Schmutz J."/>
            <person name="Rokhsar D."/>
            <person name="Bevan M.W."/>
        </authorList>
    </citation>
    <scope>NUCLEOTIDE SEQUENCE</scope>
    <source>
        <strain evidence="3">Bd21</strain>
    </source>
</reference>
<dbReference type="EMBL" id="CM000881">
    <property type="protein sequence ID" value="KQK03532.2"/>
    <property type="molecule type" value="Genomic_DNA"/>
</dbReference>
<feature type="region of interest" description="Disordered" evidence="1">
    <location>
        <begin position="36"/>
        <end position="55"/>
    </location>
</feature>
<dbReference type="PANTHER" id="PTHR33086:SF6">
    <property type="entry name" value="OS01G0245532 PROTEIN"/>
    <property type="match status" value="1"/>
</dbReference>
<reference evidence="4" key="3">
    <citation type="submission" date="2018-08" db="UniProtKB">
        <authorList>
            <consortium name="EnsemblPlants"/>
        </authorList>
    </citation>
    <scope>IDENTIFICATION</scope>
    <source>
        <strain evidence="4">cv. Bd21</strain>
    </source>
</reference>
<dbReference type="EnsemblPlants" id="KQK03532">
    <property type="protein sequence ID" value="KQK03532"/>
    <property type="gene ID" value="BRADI_2g08430v3"/>
</dbReference>
<evidence type="ECO:0000313" key="3">
    <source>
        <dbReference type="EMBL" id="KQK03532.2"/>
    </source>
</evidence>
<evidence type="ECO:0000256" key="1">
    <source>
        <dbReference type="SAM" id="MobiDB-lite"/>
    </source>
</evidence>
<evidence type="ECO:0000259" key="2">
    <source>
        <dbReference type="Pfam" id="PF07762"/>
    </source>
</evidence>
<accession>A0A0Q3ISY9</accession>
<name>A0A0Q3ISY9_BRADI</name>
<dbReference type="Proteomes" id="UP000008810">
    <property type="component" value="Chromosome 2"/>
</dbReference>
<dbReference type="RefSeq" id="XP_003565562.2">
    <property type="nucleotide sequence ID" value="XM_003565514.2"/>
</dbReference>
<dbReference type="AlphaFoldDB" id="A0A0Q3ISY9"/>
<sequence>MEEPPPPPPEWPTEQGKQWAILVCVPHVVPGEHDYPPGTEFSLRHDNPPQSSRFTVPSRIASDPKDIENHPYVAAVGAYGRFLLYATQGNCQALANPHILDWFHTEPLGVHHGSPKAYFICDLKTGAATRLPNPDPEHPILNPGNVGLINSSFGSVVVELQPPTAGNHRATLLCYVSRTKYTRLVDDTDTWLVKDVHYPPVHRPWGAHGVIFDQPRLTWVDLSYGLLTSYMFLYGNPNLQLRFIPLPAGCERPSGTVDLDKERCVGMSAGSLRYVQIDLLDGDPTVRKWTLVNWATGSWRHDSNVSFKVIWADASYKAMKLPRVVPTVAFIDPRRDHVVYFFLQSRIFGVDVRTGEFIHWIFFKMNSPPSRYHSSRFVRLWEQTKELFDGAGSDDQEDFYFLRCQEGYWFP</sequence>
<dbReference type="Gramene" id="KQK03532">
    <property type="protein sequence ID" value="KQK03532"/>
    <property type="gene ID" value="BRADI_2g08430v3"/>
</dbReference>
<dbReference type="OrthoDB" id="581861at2759"/>
<dbReference type="STRING" id="15368.A0A0Q3ISY9"/>
<dbReference type="PANTHER" id="PTHR33086">
    <property type="entry name" value="OS05G0468200 PROTEIN-RELATED"/>
    <property type="match status" value="1"/>
</dbReference>